<feature type="region of interest" description="Disordered" evidence="1">
    <location>
        <begin position="52"/>
        <end position="89"/>
    </location>
</feature>
<accession>A0AAV3ZYN0</accession>
<evidence type="ECO:0000313" key="2">
    <source>
        <dbReference type="EMBL" id="GFO00970.1"/>
    </source>
</evidence>
<proteinExistence type="predicted"/>
<evidence type="ECO:0000256" key="1">
    <source>
        <dbReference type="SAM" id="MobiDB-lite"/>
    </source>
</evidence>
<dbReference type="AlphaFoldDB" id="A0AAV3ZYN0"/>
<dbReference type="EMBL" id="BLXT01003182">
    <property type="protein sequence ID" value="GFO00970.1"/>
    <property type="molecule type" value="Genomic_DNA"/>
</dbReference>
<gene>
    <name evidence="2" type="ORF">PoB_002747500</name>
</gene>
<reference evidence="2 3" key="1">
    <citation type="journal article" date="2021" name="Elife">
        <title>Chloroplast acquisition without the gene transfer in kleptoplastic sea slugs, Plakobranchus ocellatus.</title>
        <authorList>
            <person name="Maeda T."/>
            <person name="Takahashi S."/>
            <person name="Yoshida T."/>
            <person name="Shimamura S."/>
            <person name="Takaki Y."/>
            <person name="Nagai Y."/>
            <person name="Toyoda A."/>
            <person name="Suzuki Y."/>
            <person name="Arimoto A."/>
            <person name="Ishii H."/>
            <person name="Satoh N."/>
            <person name="Nishiyama T."/>
            <person name="Hasebe M."/>
            <person name="Maruyama T."/>
            <person name="Minagawa J."/>
            <person name="Obokata J."/>
            <person name="Shigenobu S."/>
        </authorList>
    </citation>
    <scope>NUCLEOTIDE SEQUENCE [LARGE SCALE GENOMIC DNA]</scope>
</reference>
<protein>
    <submittedName>
        <fullName evidence="2">Uncharacterized protein</fullName>
    </submittedName>
</protein>
<evidence type="ECO:0000313" key="3">
    <source>
        <dbReference type="Proteomes" id="UP000735302"/>
    </source>
</evidence>
<keyword evidence="3" id="KW-1185">Reference proteome</keyword>
<name>A0AAV3ZYN0_9GAST</name>
<comment type="caution">
    <text evidence="2">The sequence shown here is derived from an EMBL/GenBank/DDBJ whole genome shotgun (WGS) entry which is preliminary data.</text>
</comment>
<dbReference type="Proteomes" id="UP000735302">
    <property type="component" value="Unassembled WGS sequence"/>
</dbReference>
<sequence>MKNQVVYIQYMPNKRQGGFRIKKFELCDSNGYILHISLYARKDFDVRHAPPQYSLQTPYHVPPQHSLRKPYHAPPEHSLPTPHHAPPQRSLFLMQSLHQRVALERGKGIQNIGNVQND</sequence>
<organism evidence="2 3">
    <name type="scientific">Plakobranchus ocellatus</name>
    <dbReference type="NCBI Taxonomy" id="259542"/>
    <lineage>
        <taxon>Eukaryota</taxon>
        <taxon>Metazoa</taxon>
        <taxon>Spiralia</taxon>
        <taxon>Lophotrochozoa</taxon>
        <taxon>Mollusca</taxon>
        <taxon>Gastropoda</taxon>
        <taxon>Heterobranchia</taxon>
        <taxon>Euthyneura</taxon>
        <taxon>Panpulmonata</taxon>
        <taxon>Sacoglossa</taxon>
        <taxon>Placobranchoidea</taxon>
        <taxon>Plakobranchidae</taxon>
        <taxon>Plakobranchus</taxon>
    </lineage>
</organism>